<evidence type="ECO:0000259" key="2">
    <source>
        <dbReference type="Pfam" id="PF04389"/>
    </source>
</evidence>
<dbReference type="Gene3D" id="3.50.30.30">
    <property type="match status" value="1"/>
</dbReference>
<evidence type="ECO:0000313" key="4">
    <source>
        <dbReference type="Proteomes" id="UP000015523"/>
    </source>
</evidence>
<comment type="caution">
    <text evidence="3">The sequence shown here is derived from an EMBL/GenBank/DDBJ whole genome shotgun (WGS) entry which is preliminary data.</text>
</comment>
<dbReference type="Proteomes" id="UP000015523">
    <property type="component" value="Unassembled WGS sequence"/>
</dbReference>
<feature type="chain" id="PRO_5004566001" evidence="1">
    <location>
        <begin position="22"/>
        <end position="534"/>
    </location>
</feature>
<reference evidence="3 4" key="1">
    <citation type="journal article" date="2013" name="Genome Announc.">
        <title>Draft Genome Sequence of Sphingobium ummariense Strain RL-3, a Hexachlorocyclohexane-Degrading Bacterium.</title>
        <authorList>
            <person name="Kohli P."/>
            <person name="Dua A."/>
            <person name="Sangwan N."/>
            <person name="Oldach P."/>
            <person name="Khurana J.P."/>
            <person name="Lal R."/>
        </authorList>
    </citation>
    <scope>NUCLEOTIDE SEQUENCE [LARGE SCALE GENOMIC DNA]</scope>
    <source>
        <strain evidence="3 4">RL-3</strain>
    </source>
</reference>
<dbReference type="InterPro" id="IPR007484">
    <property type="entry name" value="Peptidase_M28"/>
</dbReference>
<dbReference type="InterPro" id="IPR045175">
    <property type="entry name" value="M28_fam"/>
</dbReference>
<dbReference type="SUPFAM" id="SSF52025">
    <property type="entry name" value="PA domain"/>
    <property type="match status" value="1"/>
</dbReference>
<name>T0KG62_9SPHN</name>
<dbReference type="CDD" id="cd04820">
    <property type="entry name" value="PA_M28_1_1"/>
    <property type="match status" value="1"/>
</dbReference>
<dbReference type="GO" id="GO:0006508">
    <property type="term" value="P:proteolysis"/>
    <property type="evidence" value="ECO:0007669"/>
    <property type="project" value="InterPro"/>
</dbReference>
<gene>
    <name evidence="3" type="ORF">M529_09310</name>
</gene>
<dbReference type="EMBL" id="AUWY01000071">
    <property type="protein sequence ID" value="EQB32433.1"/>
    <property type="molecule type" value="Genomic_DNA"/>
</dbReference>
<accession>T0KG62</accession>
<dbReference type="PANTHER" id="PTHR12147:SF26">
    <property type="entry name" value="PEPTIDASE M28 DOMAIN-CONTAINING PROTEIN"/>
    <property type="match status" value="1"/>
</dbReference>
<keyword evidence="4" id="KW-1185">Reference proteome</keyword>
<dbReference type="Gene3D" id="3.40.630.10">
    <property type="entry name" value="Zn peptidases"/>
    <property type="match status" value="1"/>
</dbReference>
<dbReference type="PATRIC" id="fig|1346791.3.peg.1783"/>
<dbReference type="SUPFAM" id="SSF53187">
    <property type="entry name" value="Zn-dependent exopeptidases"/>
    <property type="match status" value="1"/>
</dbReference>
<evidence type="ECO:0000313" key="3">
    <source>
        <dbReference type="EMBL" id="EQB32433.1"/>
    </source>
</evidence>
<dbReference type="PANTHER" id="PTHR12147">
    <property type="entry name" value="METALLOPEPTIDASE M28 FAMILY MEMBER"/>
    <property type="match status" value="1"/>
</dbReference>
<dbReference type="OrthoDB" id="9778250at2"/>
<sequence length="534" mass="56390">MLRASLGLSLLPVLLATTATAQGGAASAQGDAGAAWRRHVEILAADDMEGRGTGTPGYDRAADYVIAQFRRIGLKPGGIDGFKQPVAFVEQIVQSDRSSASLIGAQGETPLAVPGDLIFSGGGGPVPESIDAPMVFAGYGLHLPDAGYDDFAGLDVRGKIVVVISGGPSALSGALKSHARSERATWLASQGALGLISLVTPKQVEIPWNRRVNLAGAPALYFADAVLRETQEPFLGAQLDPAKSALLFAGSGQDFAKIADAADASAPIKGFALTQRFKAQVAAQRRDVASSNIVAVLPGSDPRLKSEYVVLSAHLDGYGIGTSVNGDGIYNGALDNASGVASLIEIAKALKAGKEKPKRSILFAIVTAEEKGLLGARYFAKRPTVPQQAIVADLNFDMALPIFPLKAVTPIGYDQSSLGKDAEAVSAQMGLPIWPDPFPDRNVFIRSDQYAFIREGIPALFFKYGFKAGTPEAEVEKAWRANIYHSPSDDPKQSVMPAETAKLNAYVTAVALRVANSPRRPAWNDDSFFKRFAK</sequence>
<evidence type="ECO:0000256" key="1">
    <source>
        <dbReference type="SAM" id="SignalP"/>
    </source>
</evidence>
<dbReference type="AlphaFoldDB" id="T0KG62"/>
<feature type="domain" description="Peptidase M28" evidence="2">
    <location>
        <begin position="292"/>
        <end position="507"/>
    </location>
</feature>
<keyword evidence="1" id="KW-0732">Signal</keyword>
<dbReference type="STRING" id="1346791.M529_09310"/>
<organism evidence="3 4">
    <name type="scientific">Sphingobium ummariense RL-3</name>
    <dbReference type="NCBI Taxonomy" id="1346791"/>
    <lineage>
        <taxon>Bacteria</taxon>
        <taxon>Pseudomonadati</taxon>
        <taxon>Pseudomonadota</taxon>
        <taxon>Alphaproteobacteria</taxon>
        <taxon>Sphingomonadales</taxon>
        <taxon>Sphingomonadaceae</taxon>
        <taxon>Sphingobium</taxon>
    </lineage>
</organism>
<proteinExistence type="predicted"/>
<dbReference type="RefSeq" id="WP_021317688.1">
    <property type="nucleotide sequence ID" value="NZ_AUWY01000071.1"/>
</dbReference>
<dbReference type="InterPro" id="IPR046450">
    <property type="entry name" value="PA_dom_sf"/>
</dbReference>
<protein>
    <submittedName>
        <fullName evidence="3">Peptidase M28</fullName>
    </submittedName>
</protein>
<feature type="signal peptide" evidence="1">
    <location>
        <begin position="1"/>
        <end position="21"/>
    </location>
</feature>
<dbReference type="Pfam" id="PF04389">
    <property type="entry name" value="Peptidase_M28"/>
    <property type="match status" value="1"/>
</dbReference>
<dbReference type="GO" id="GO:0008235">
    <property type="term" value="F:metalloexopeptidase activity"/>
    <property type="evidence" value="ECO:0007669"/>
    <property type="project" value="InterPro"/>
</dbReference>
<dbReference type="eggNOG" id="COG2234">
    <property type="taxonomic scope" value="Bacteria"/>
</dbReference>